<dbReference type="CDD" id="cd00082">
    <property type="entry name" value="HisKA"/>
    <property type="match status" value="1"/>
</dbReference>
<feature type="domain" description="Histidine kinase" evidence="13">
    <location>
        <begin position="222"/>
        <end position="434"/>
    </location>
</feature>
<feature type="domain" description="HAMP" evidence="14">
    <location>
        <begin position="162"/>
        <end position="214"/>
    </location>
</feature>
<evidence type="ECO:0000256" key="3">
    <source>
        <dbReference type="ARBA" id="ARBA00012438"/>
    </source>
</evidence>
<dbReference type="InterPro" id="IPR004358">
    <property type="entry name" value="Sig_transdc_His_kin-like_C"/>
</dbReference>
<evidence type="ECO:0000256" key="12">
    <source>
        <dbReference type="ARBA" id="ARBA00023136"/>
    </source>
</evidence>
<evidence type="ECO:0000256" key="7">
    <source>
        <dbReference type="ARBA" id="ARBA00022741"/>
    </source>
</evidence>
<evidence type="ECO:0000256" key="6">
    <source>
        <dbReference type="ARBA" id="ARBA00022692"/>
    </source>
</evidence>
<reference evidence="15" key="1">
    <citation type="submission" date="2016-10" db="EMBL/GenBank/DDBJ databases">
        <title>Sequence of Gallionella enrichment culture.</title>
        <authorList>
            <person name="Poehlein A."/>
            <person name="Muehling M."/>
            <person name="Daniel R."/>
        </authorList>
    </citation>
    <scope>NUCLEOTIDE SEQUENCE</scope>
</reference>
<protein>
    <recommendedName>
        <fullName evidence="3">histidine kinase</fullName>
        <ecNumber evidence="3">2.7.13.3</ecNumber>
    </recommendedName>
</protein>
<keyword evidence="8" id="KW-0418">Kinase</keyword>
<comment type="subcellular location">
    <subcellularLocation>
        <location evidence="2">Membrane</location>
        <topology evidence="2">Multi-pass membrane protein</topology>
    </subcellularLocation>
</comment>
<comment type="caution">
    <text evidence="15">The sequence shown here is derived from an EMBL/GenBank/DDBJ whole genome shotgun (WGS) entry which is preliminary data.</text>
</comment>
<dbReference type="GO" id="GO:0005886">
    <property type="term" value="C:plasma membrane"/>
    <property type="evidence" value="ECO:0007669"/>
    <property type="project" value="TreeGrafter"/>
</dbReference>
<dbReference type="PRINTS" id="PR00344">
    <property type="entry name" value="BCTRLSENSOR"/>
</dbReference>
<keyword evidence="10" id="KW-1133">Transmembrane helix</keyword>
<gene>
    <name evidence="15" type="primary">rssA_14</name>
    <name evidence="15" type="ORF">GALL_250470</name>
</gene>
<dbReference type="CDD" id="cd00075">
    <property type="entry name" value="HATPase"/>
    <property type="match status" value="1"/>
</dbReference>
<keyword evidence="6" id="KW-0812">Transmembrane</keyword>
<keyword evidence="5 15" id="KW-0808">Transferase</keyword>
<comment type="catalytic activity">
    <reaction evidence="1">
        <text>ATP + protein L-histidine = ADP + protein N-phospho-L-histidine.</text>
        <dbReference type="EC" id="2.7.13.3"/>
    </reaction>
</comment>
<evidence type="ECO:0000256" key="11">
    <source>
        <dbReference type="ARBA" id="ARBA00023012"/>
    </source>
</evidence>
<dbReference type="InterPro" id="IPR036097">
    <property type="entry name" value="HisK_dim/P_sf"/>
</dbReference>
<dbReference type="EC" id="2.7.13.3" evidence="3"/>
<evidence type="ECO:0000256" key="5">
    <source>
        <dbReference type="ARBA" id="ARBA00022679"/>
    </source>
</evidence>
<name>A0A1J5RY03_9ZZZZ</name>
<dbReference type="SMART" id="SM00388">
    <property type="entry name" value="HisKA"/>
    <property type="match status" value="1"/>
</dbReference>
<evidence type="ECO:0000256" key="2">
    <source>
        <dbReference type="ARBA" id="ARBA00004141"/>
    </source>
</evidence>
<keyword evidence="7" id="KW-0547">Nucleotide-binding</keyword>
<dbReference type="PANTHER" id="PTHR45436:SF14">
    <property type="entry name" value="SENSOR PROTEIN QSEC"/>
    <property type="match status" value="1"/>
</dbReference>
<dbReference type="InterPro" id="IPR003660">
    <property type="entry name" value="HAMP_dom"/>
</dbReference>
<evidence type="ECO:0000256" key="9">
    <source>
        <dbReference type="ARBA" id="ARBA00022840"/>
    </source>
</evidence>
<dbReference type="SUPFAM" id="SSF55874">
    <property type="entry name" value="ATPase domain of HSP90 chaperone/DNA topoisomerase II/histidine kinase"/>
    <property type="match status" value="1"/>
</dbReference>
<keyword evidence="4" id="KW-0597">Phosphoprotein</keyword>
<evidence type="ECO:0000256" key="10">
    <source>
        <dbReference type="ARBA" id="ARBA00022989"/>
    </source>
</evidence>
<evidence type="ECO:0000313" key="15">
    <source>
        <dbReference type="EMBL" id="OIQ92997.1"/>
    </source>
</evidence>
<dbReference type="AlphaFoldDB" id="A0A1J5RY03"/>
<dbReference type="PROSITE" id="PS50885">
    <property type="entry name" value="HAMP"/>
    <property type="match status" value="1"/>
</dbReference>
<evidence type="ECO:0000256" key="4">
    <source>
        <dbReference type="ARBA" id="ARBA00022553"/>
    </source>
</evidence>
<dbReference type="InterPro" id="IPR050428">
    <property type="entry name" value="TCS_sensor_his_kinase"/>
</dbReference>
<keyword evidence="11" id="KW-0902">Two-component regulatory system</keyword>
<dbReference type="GO" id="GO:0000155">
    <property type="term" value="F:phosphorelay sensor kinase activity"/>
    <property type="evidence" value="ECO:0007669"/>
    <property type="project" value="InterPro"/>
</dbReference>
<evidence type="ECO:0000259" key="13">
    <source>
        <dbReference type="PROSITE" id="PS50109"/>
    </source>
</evidence>
<dbReference type="Gene3D" id="1.10.287.130">
    <property type="match status" value="1"/>
</dbReference>
<dbReference type="SMART" id="SM00387">
    <property type="entry name" value="HATPase_c"/>
    <property type="match status" value="1"/>
</dbReference>
<evidence type="ECO:0000259" key="14">
    <source>
        <dbReference type="PROSITE" id="PS50885"/>
    </source>
</evidence>
<dbReference type="InterPro" id="IPR003661">
    <property type="entry name" value="HisK_dim/P_dom"/>
</dbReference>
<dbReference type="SUPFAM" id="SSF47384">
    <property type="entry name" value="Homodimeric domain of signal transducing histidine kinase"/>
    <property type="match status" value="1"/>
</dbReference>
<dbReference type="Pfam" id="PF02518">
    <property type="entry name" value="HATPase_c"/>
    <property type="match status" value="1"/>
</dbReference>
<dbReference type="PANTHER" id="PTHR45436">
    <property type="entry name" value="SENSOR HISTIDINE KINASE YKOH"/>
    <property type="match status" value="1"/>
</dbReference>
<evidence type="ECO:0000256" key="8">
    <source>
        <dbReference type="ARBA" id="ARBA00022777"/>
    </source>
</evidence>
<dbReference type="GO" id="GO:0005524">
    <property type="term" value="F:ATP binding"/>
    <property type="evidence" value="ECO:0007669"/>
    <property type="project" value="UniProtKB-KW"/>
</dbReference>
<dbReference type="FunFam" id="3.30.565.10:FF:000006">
    <property type="entry name" value="Sensor histidine kinase WalK"/>
    <property type="match status" value="1"/>
</dbReference>
<dbReference type="InterPro" id="IPR036890">
    <property type="entry name" value="HATPase_C_sf"/>
</dbReference>
<dbReference type="EMBL" id="MLJW01000217">
    <property type="protein sequence ID" value="OIQ92997.1"/>
    <property type="molecule type" value="Genomic_DNA"/>
</dbReference>
<dbReference type="InterPro" id="IPR003594">
    <property type="entry name" value="HATPase_dom"/>
</dbReference>
<dbReference type="InterPro" id="IPR005467">
    <property type="entry name" value="His_kinase_dom"/>
</dbReference>
<dbReference type="Pfam" id="PF00512">
    <property type="entry name" value="HisKA"/>
    <property type="match status" value="1"/>
</dbReference>
<sequence>MRSIRLTLLLWLSLALCAGIIAAAGLIYIQARAAANRLFDYQMKQIALSLPHQAFAPMGSDGDALDIGKDVVIQIWDQTGIRIYHSHERPRLPQRAALGFTNVATKDGIWRVFSAQLGETVVQVAQPLSARQELAAKTALNTTAPLLLVLPFMGIFIWLAVGRGLAPISLVASELRARGSDTLTPLTDQGMPEEIAPLTHALNGLLARLERALDAQRAFVADAAHELRTPLAALKLRIQLLERAEGEAERQAAIADLNRGLDRAEHLVRQLLTLSRQETDPAGHPLVLVDLLEVARQIVIEQAPIAAEKDIDLGIAQGSPATISGDPVALAAMLGNLIDNAIRYTPAGGRIDVSVATTDREVLMTVTDTGPGIAAADRQRVFDRFYRIDGSQDQGSGLGLAIVKNVVDRHRGSIHLETGPGGRGLSVSITLPRA</sequence>
<proteinExistence type="predicted"/>
<accession>A0A1J5RY03</accession>
<organism evidence="15">
    <name type="scientific">mine drainage metagenome</name>
    <dbReference type="NCBI Taxonomy" id="410659"/>
    <lineage>
        <taxon>unclassified sequences</taxon>
        <taxon>metagenomes</taxon>
        <taxon>ecological metagenomes</taxon>
    </lineage>
</organism>
<dbReference type="Gene3D" id="3.30.565.10">
    <property type="entry name" value="Histidine kinase-like ATPase, C-terminal domain"/>
    <property type="match status" value="1"/>
</dbReference>
<keyword evidence="9" id="KW-0067">ATP-binding</keyword>
<evidence type="ECO:0000256" key="1">
    <source>
        <dbReference type="ARBA" id="ARBA00000085"/>
    </source>
</evidence>
<keyword evidence="12" id="KW-0472">Membrane</keyword>
<dbReference type="PROSITE" id="PS50109">
    <property type="entry name" value="HIS_KIN"/>
    <property type="match status" value="1"/>
</dbReference>